<comment type="subcellular location">
    <subcellularLocation>
        <location evidence="6">Cytoplasm</location>
    </subcellularLocation>
</comment>
<dbReference type="OrthoDB" id="9816072at2"/>
<evidence type="ECO:0000256" key="3">
    <source>
        <dbReference type="ARBA" id="ARBA00022603"/>
    </source>
</evidence>
<dbReference type="CDD" id="cd02440">
    <property type="entry name" value="AdoMet_MTases"/>
    <property type="match status" value="1"/>
</dbReference>
<dbReference type="Pfam" id="PF05175">
    <property type="entry name" value="MTS"/>
    <property type="match status" value="1"/>
</dbReference>
<comment type="similarity">
    <text evidence="6">Belongs to the methyltransferase superfamily. RsmC family.</text>
</comment>
<dbReference type="EC" id="2.1.1.172" evidence="6"/>
<dbReference type="SUPFAM" id="SSF53335">
    <property type="entry name" value="S-adenosyl-L-methionine-dependent methyltransferases"/>
    <property type="match status" value="1"/>
</dbReference>
<dbReference type="Gene3D" id="3.40.50.150">
    <property type="entry name" value="Vaccinia Virus protein VP39"/>
    <property type="match status" value="2"/>
</dbReference>
<dbReference type="InterPro" id="IPR013675">
    <property type="entry name" value="Mtase_sm_N"/>
</dbReference>
<dbReference type="PANTHER" id="PTHR47816">
    <property type="entry name" value="RIBOSOMAL RNA SMALL SUBUNIT METHYLTRANSFERASE C"/>
    <property type="match status" value="1"/>
</dbReference>
<evidence type="ECO:0000259" key="8">
    <source>
        <dbReference type="Pfam" id="PF08468"/>
    </source>
</evidence>
<dbReference type="EMBL" id="FMYK01000002">
    <property type="protein sequence ID" value="SDB93007.1"/>
    <property type="molecule type" value="Genomic_DNA"/>
</dbReference>
<evidence type="ECO:0000259" key="7">
    <source>
        <dbReference type="Pfam" id="PF05175"/>
    </source>
</evidence>
<evidence type="ECO:0000256" key="1">
    <source>
        <dbReference type="ARBA" id="ARBA00022490"/>
    </source>
</evidence>
<accession>A0A1G6HF97</accession>
<sequence length="338" mass="38183">MDAKSEVILRHEYWQGHVLLVNPPQDQLFQSLVQSGVDRVSVWTWNFADRHYYKSHLDSTFGIQPKTDEYDQIIIFVPKAKTLLDYILAQCIRLLGIGKSIYLVGEKKAGIERSAKQLQGFGKTIKLDSARHCQLWQLVIDKLPSEKATHLDTWIKHYPIEVNGKTLKICALPGVFSQDHLDVGTAQLLPYLSEVKSGTTLDFGCGAGVISAVLAKQDTNRKITAVDIDAFALRSTELTFAENQLSEQLTTLAITDIQDISDQFDIVVSNPPFHQGIKTHYQASENLCQFAKQRLYPQGELWIVANRFLNYPALIETEFGHCVLKDDSKGFKILYANR</sequence>
<organism evidence="9 10">
    <name type="scientific">Acinetobacter marinus</name>
    <dbReference type="NCBI Taxonomy" id="281375"/>
    <lineage>
        <taxon>Bacteria</taxon>
        <taxon>Pseudomonadati</taxon>
        <taxon>Pseudomonadota</taxon>
        <taxon>Gammaproteobacteria</taxon>
        <taxon>Moraxellales</taxon>
        <taxon>Moraxellaceae</taxon>
        <taxon>Acinetobacter</taxon>
    </lineage>
</organism>
<evidence type="ECO:0000256" key="4">
    <source>
        <dbReference type="ARBA" id="ARBA00022679"/>
    </source>
</evidence>
<keyword evidence="2 6" id="KW-0698">rRNA processing</keyword>
<evidence type="ECO:0000313" key="9">
    <source>
        <dbReference type="EMBL" id="SDB93007.1"/>
    </source>
</evidence>
<keyword evidence="3 6" id="KW-0489">Methyltransferase</keyword>
<keyword evidence="1 6" id="KW-0963">Cytoplasm</keyword>
<protein>
    <recommendedName>
        <fullName evidence="6">Ribosomal RNA small subunit methyltransferase C</fullName>
        <ecNumber evidence="6">2.1.1.172</ecNumber>
    </recommendedName>
    <alternativeName>
        <fullName evidence="6">16S rRNA m2G1207 methyltransferase</fullName>
    </alternativeName>
    <alternativeName>
        <fullName evidence="6">rRNA (guanine-N(2)-)-methyltransferase RsmC</fullName>
    </alternativeName>
</protein>
<dbReference type="InterPro" id="IPR029063">
    <property type="entry name" value="SAM-dependent_MTases_sf"/>
</dbReference>
<gene>
    <name evidence="6" type="primary">rsmC</name>
    <name evidence="9" type="ORF">SAMN05421749_102182</name>
</gene>
<comment type="catalytic activity">
    <reaction evidence="6">
        <text>guanosine(1207) in 16S rRNA + S-adenosyl-L-methionine = N(2)-methylguanosine(1207) in 16S rRNA + S-adenosyl-L-homocysteine + H(+)</text>
        <dbReference type="Rhea" id="RHEA:42736"/>
        <dbReference type="Rhea" id="RHEA-COMP:10213"/>
        <dbReference type="Rhea" id="RHEA-COMP:10214"/>
        <dbReference type="ChEBI" id="CHEBI:15378"/>
        <dbReference type="ChEBI" id="CHEBI:57856"/>
        <dbReference type="ChEBI" id="CHEBI:59789"/>
        <dbReference type="ChEBI" id="CHEBI:74269"/>
        <dbReference type="ChEBI" id="CHEBI:74481"/>
        <dbReference type="EC" id="2.1.1.172"/>
    </reaction>
</comment>
<feature type="domain" description="Methyltransferase small" evidence="7">
    <location>
        <begin position="167"/>
        <end position="334"/>
    </location>
</feature>
<dbReference type="GO" id="GO:0052914">
    <property type="term" value="F:16S rRNA (guanine(1207)-N(2))-methyltransferase activity"/>
    <property type="evidence" value="ECO:0007669"/>
    <property type="project" value="UniProtKB-EC"/>
</dbReference>
<keyword evidence="10" id="KW-1185">Reference proteome</keyword>
<name>A0A1G6HF97_9GAMM</name>
<dbReference type="Pfam" id="PF08468">
    <property type="entry name" value="MTS_N"/>
    <property type="match status" value="1"/>
</dbReference>
<evidence type="ECO:0000313" key="10">
    <source>
        <dbReference type="Proteomes" id="UP000242317"/>
    </source>
</evidence>
<dbReference type="InterPro" id="IPR007848">
    <property type="entry name" value="Small_mtfrase_dom"/>
</dbReference>
<proteinExistence type="inferred from homology"/>
<dbReference type="AlphaFoldDB" id="A0A1G6HF97"/>
<evidence type="ECO:0000256" key="5">
    <source>
        <dbReference type="ARBA" id="ARBA00022691"/>
    </source>
</evidence>
<dbReference type="Proteomes" id="UP000242317">
    <property type="component" value="Unassembled WGS sequence"/>
</dbReference>
<feature type="domain" description="Methyltransferase small N-terminal" evidence="8">
    <location>
        <begin position="5"/>
        <end position="158"/>
    </location>
</feature>
<keyword evidence="4 6" id="KW-0808">Transferase</keyword>
<reference evidence="10" key="1">
    <citation type="submission" date="2016-09" db="EMBL/GenBank/DDBJ databases">
        <authorList>
            <person name="Varghese N."/>
            <person name="Submissions S."/>
        </authorList>
    </citation>
    <scope>NUCLEOTIDE SEQUENCE [LARGE SCALE GENOMIC DNA]</scope>
    <source>
        <strain evidence="10">ANC 3699</strain>
    </source>
</reference>
<comment type="function">
    <text evidence="6">Specifically methylates the guanine in position 1207 of 16S rRNA in the 30S particle.</text>
</comment>
<dbReference type="PROSITE" id="PS00092">
    <property type="entry name" value="N6_MTASE"/>
    <property type="match status" value="1"/>
</dbReference>
<evidence type="ECO:0000256" key="2">
    <source>
        <dbReference type="ARBA" id="ARBA00022552"/>
    </source>
</evidence>
<dbReference type="InterPro" id="IPR046977">
    <property type="entry name" value="RsmC/RlmG"/>
</dbReference>
<dbReference type="HAMAP" id="MF_01862">
    <property type="entry name" value="16SrRNA_methyltr_C"/>
    <property type="match status" value="1"/>
</dbReference>
<dbReference type="InterPro" id="IPR002052">
    <property type="entry name" value="DNA_methylase_N6_adenine_CS"/>
</dbReference>
<dbReference type="PANTHER" id="PTHR47816:SF4">
    <property type="entry name" value="RIBOSOMAL RNA SMALL SUBUNIT METHYLTRANSFERASE C"/>
    <property type="match status" value="1"/>
</dbReference>
<evidence type="ECO:0000256" key="6">
    <source>
        <dbReference type="HAMAP-Rule" id="MF_01862"/>
    </source>
</evidence>
<dbReference type="GO" id="GO:0003676">
    <property type="term" value="F:nucleic acid binding"/>
    <property type="evidence" value="ECO:0007669"/>
    <property type="project" value="InterPro"/>
</dbReference>
<dbReference type="GO" id="GO:0005737">
    <property type="term" value="C:cytoplasm"/>
    <property type="evidence" value="ECO:0007669"/>
    <property type="project" value="UniProtKB-SubCell"/>
</dbReference>
<dbReference type="RefSeq" id="WP_092616558.1">
    <property type="nucleotide sequence ID" value="NZ_FMYK01000002.1"/>
</dbReference>
<keyword evidence="5 6" id="KW-0949">S-adenosyl-L-methionine</keyword>
<dbReference type="InterPro" id="IPR023543">
    <property type="entry name" value="rRNA_ssu_MeTfrase_C"/>
</dbReference>
<comment type="subunit">
    <text evidence="6">Monomer.</text>
</comment>